<dbReference type="EMBL" id="JAPZVI010000013">
    <property type="protein sequence ID" value="MCZ8403226.1"/>
    <property type="molecule type" value="Genomic_DNA"/>
</dbReference>
<keyword evidence="10" id="KW-0998">Cell outer membrane</keyword>
<keyword evidence="6 11" id="KW-0732">Signal</keyword>
<dbReference type="Pfam" id="PF13609">
    <property type="entry name" value="Porin_4"/>
    <property type="match status" value="1"/>
</dbReference>
<evidence type="ECO:0000256" key="6">
    <source>
        <dbReference type="ARBA" id="ARBA00022729"/>
    </source>
</evidence>
<comment type="subcellular location">
    <subcellularLocation>
        <location evidence="1">Cell outer membrane</location>
        <topology evidence="1">Multi-pass membrane protein</topology>
    </subcellularLocation>
</comment>
<evidence type="ECO:0000256" key="7">
    <source>
        <dbReference type="ARBA" id="ARBA00023065"/>
    </source>
</evidence>
<dbReference type="PANTHER" id="PTHR34501:SF9">
    <property type="entry name" value="MAJOR OUTER MEMBRANE PROTEIN P.IA"/>
    <property type="match status" value="1"/>
</dbReference>
<evidence type="ECO:0000259" key="12">
    <source>
        <dbReference type="Pfam" id="PF13609"/>
    </source>
</evidence>
<dbReference type="GO" id="GO:0009279">
    <property type="term" value="C:cell outer membrane"/>
    <property type="evidence" value="ECO:0007669"/>
    <property type="project" value="UniProtKB-SubCell"/>
</dbReference>
<comment type="caution">
    <text evidence="13">The sequence shown here is derived from an EMBL/GenBank/DDBJ whole genome shotgun (WGS) entry which is preliminary data.</text>
</comment>
<evidence type="ECO:0000256" key="3">
    <source>
        <dbReference type="ARBA" id="ARBA00022448"/>
    </source>
</evidence>
<keyword evidence="3" id="KW-0813">Transport</keyword>
<keyword evidence="9" id="KW-0472">Membrane</keyword>
<keyword evidence="7" id="KW-0406">Ion transport</keyword>
<evidence type="ECO:0000256" key="10">
    <source>
        <dbReference type="ARBA" id="ARBA00023237"/>
    </source>
</evidence>
<protein>
    <submittedName>
        <fullName evidence="13">Porin</fullName>
    </submittedName>
</protein>
<keyword evidence="5" id="KW-0812">Transmembrane</keyword>
<feature type="signal peptide" evidence="11">
    <location>
        <begin position="1"/>
        <end position="20"/>
    </location>
</feature>
<dbReference type="GO" id="GO:0006811">
    <property type="term" value="P:monoatomic ion transport"/>
    <property type="evidence" value="ECO:0007669"/>
    <property type="project" value="UniProtKB-KW"/>
</dbReference>
<dbReference type="CDD" id="cd00342">
    <property type="entry name" value="gram_neg_porins"/>
    <property type="match status" value="1"/>
</dbReference>
<keyword evidence="4" id="KW-1134">Transmembrane beta strand</keyword>
<organism evidence="13 14">
    <name type="scientific">Alcaligenes xylosoxydans xylosoxydans</name>
    <name type="common">Achromobacter xylosoxidans</name>
    <dbReference type="NCBI Taxonomy" id="85698"/>
    <lineage>
        <taxon>Bacteria</taxon>
        <taxon>Pseudomonadati</taxon>
        <taxon>Pseudomonadota</taxon>
        <taxon>Betaproteobacteria</taxon>
        <taxon>Burkholderiales</taxon>
        <taxon>Alcaligenaceae</taxon>
        <taxon>Achromobacter</taxon>
    </lineage>
</organism>
<dbReference type="InterPro" id="IPR033900">
    <property type="entry name" value="Gram_neg_porin_domain"/>
</dbReference>
<name>A0A9X3L333_ALCXX</name>
<dbReference type="PRINTS" id="PR00184">
    <property type="entry name" value="NEISSPPORIN"/>
</dbReference>
<feature type="domain" description="Porin" evidence="12">
    <location>
        <begin position="7"/>
        <end position="378"/>
    </location>
</feature>
<accession>A0A9X3L333</accession>
<evidence type="ECO:0000256" key="11">
    <source>
        <dbReference type="SAM" id="SignalP"/>
    </source>
</evidence>
<dbReference type="InterPro" id="IPR023614">
    <property type="entry name" value="Porin_dom_sf"/>
</dbReference>
<feature type="chain" id="PRO_5040718553" evidence="11">
    <location>
        <begin position="21"/>
        <end position="398"/>
    </location>
</feature>
<sequence length="398" mass="42584">MKKTLLAAAILTTFAGVAQAETSVTLYGIIDTGIGYNKVSGTEPGINLGTGKPQNVDVSGSRIGMINGVQSGSRWGLKGSEDLGDGLRAMFQLESGFDSGNGDTTLDRLFGRQATVGLANDAWGSVEFGRQATVGSNFLVEIDPFAASFTQANIGTGLSAANTMRWDNMIMYRSPWTDGFQFALGYSFNVDTDDGNQTGFRTADNARGITAGLRYVRGPLNVSLTYDQLNSSNKAYAVGKNGRPVFDDAGNRVALDNNITPRQYAVAVSYDLEVLKLAAAYGRTTDGWFVGQDLPEGSASNHFGTYRYAEGFKANSYMLGATLRLDGASNLFGSWQHVSPSNALLTGDDAKMNIWSVGYTYDLSKRTSLYAYGSYGKNYAFIDGLKSTAGGVGVRHLF</sequence>
<comment type="subunit">
    <text evidence="2">Homotrimer.</text>
</comment>
<evidence type="ECO:0000256" key="4">
    <source>
        <dbReference type="ARBA" id="ARBA00022452"/>
    </source>
</evidence>
<evidence type="ECO:0000256" key="9">
    <source>
        <dbReference type="ARBA" id="ARBA00023136"/>
    </source>
</evidence>
<evidence type="ECO:0000313" key="13">
    <source>
        <dbReference type="EMBL" id="MCZ8403226.1"/>
    </source>
</evidence>
<keyword evidence="8" id="KW-0626">Porin</keyword>
<evidence type="ECO:0000256" key="1">
    <source>
        <dbReference type="ARBA" id="ARBA00004571"/>
    </source>
</evidence>
<dbReference type="GO" id="GO:0015288">
    <property type="term" value="F:porin activity"/>
    <property type="evidence" value="ECO:0007669"/>
    <property type="project" value="UniProtKB-KW"/>
</dbReference>
<dbReference type="InterPro" id="IPR050298">
    <property type="entry name" value="Gram-neg_bact_OMP"/>
</dbReference>
<evidence type="ECO:0000256" key="5">
    <source>
        <dbReference type="ARBA" id="ARBA00022692"/>
    </source>
</evidence>
<dbReference type="Proteomes" id="UP001141992">
    <property type="component" value="Unassembled WGS sequence"/>
</dbReference>
<evidence type="ECO:0000313" key="14">
    <source>
        <dbReference type="Proteomes" id="UP001141992"/>
    </source>
</evidence>
<gene>
    <name evidence="13" type="ORF">O9570_17365</name>
</gene>
<dbReference type="RefSeq" id="WP_054437609.1">
    <property type="nucleotide sequence ID" value="NZ_CYTI01000003.1"/>
</dbReference>
<dbReference type="InterPro" id="IPR002299">
    <property type="entry name" value="Porin_Neis"/>
</dbReference>
<proteinExistence type="predicted"/>
<dbReference type="Gene3D" id="2.40.160.10">
    <property type="entry name" value="Porin"/>
    <property type="match status" value="1"/>
</dbReference>
<evidence type="ECO:0000256" key="2">
    <source>
        <dbReference type="ARBA" id="ARBA00011233"/>
    </source>
</evidence>
<evidence type="ECO:0000256" key="8">
    <source>
        <dbReference type="ARBA" id="ARBA00023114"/>
    </source>
</evidence>
<dbReference type="GO" id="GO:0046930">
    <property type="term" value="C:pore complex"/>
    <property type="evidence" value="ECO:0007669"/>
    <property type="project" value="UniProtKB-KW"/>
</dbReference>
<dbReference type="SUPFAM" id="SSF56935">
    <property type="entry name" value="Porins"/>
    <property type="match status" value="1"/>
</dbReference>
<reference evidence="13" key="1">
    <citation type="submission" date="2022-12" db="EMBL/GenBank/DDBJ databases">
        <authorList>
            <person name="Voronina O.L."/>
            <person name="Kunda M.S."/>
            <person name="Ryzhova N."/>
            <person name="Aksenova E.I."/>
        </authorList>
    </citation>
    <scope>NUCLEOTIDE SEQUENCE</scope>
    <source>
        <strain evidence="13">SCCH136:Ach223948</strain>
    </source>
</reference>
<dbReference type="AlphaFoldDB" id="A0A9X3L333"/>
<dbReference type="PANTHER" id="PTHR34501">
    <property type="entry name" value="PROTEIN YDDL-RELATED"/>
    <property type="match status" value="1"/>
</dbReference>